<name>A0AAD3TMA3_9TREE</name>
<gene>
    <name evidence="2" type="ORF">CspeluHIS016_0100490</name>
</gene>
<evidence type="ECO:0000256" key="1">
    <source>
        <dbReference type="SAM" id="MobiDB-lite"/>
    </source>
</evidence>
<feature type="region of interest" description="Disordered" evidence="1">
    <location>
        <begin position="1"/>
        <end position="75"/>
    </location>
</feature>
<feature type="region of interest" description="Disordered" evidence="1">
    <location>
        <begin position="107"/>
        <end position="138"/>
    </location>
</feature>
<comment type="caution">
    <text evidence="2">The sequence shown here is derived from an EMBL/GenBank/DDBJ whole genome shotgun (WGS) entry which is preliminary data.</text>
</comment>
<protein>
    <submittedName>
        <fullName evidence="2">Uncharacterized protein</fullName>
    </submittedName>
</protein>
<dbReference type="Proteomes" id="UP001222932">
    <property type="component" value="Unassembled WGS sequence"/>
</dbReference>
<sequence length="270" mass="28916">MSFPNSPAPTTRFPPLPDELDDAVYSADGPIPIPISTPALTSSTSGRAIRTSRTPPSSQSGPIIPPRSSSLPLVRANPRNPALKYRISAPMPLGSFEASTASTHMSYRSTPTVSSSTSSTLSSFPSGSSLSTSTSISSLTPSLSSLTHSACSSPSHSPVTSRSGQYHPISYHAQAPPEHVDRIGHVDRVDCVGADCDPFTDFGHSFTNVTNLRNLRNPANVTKSNIMSRHFELPDLPPAPEVWRRASSSASLGLPSIKEGEERRIERVWW</sequence>
<organism evidence="2 3">
    <name type="scientific">Cutaneotrichosporon spelunceum</name>
    <dbReference type="NCBI Taxonomy" id="1672016"/>
    <lineage>
        <taxon>Eukaryota</taxon>
        <taxon>Fungi</taxon>
        <taxon>Dikarya</taxon>
        <taxon>Basidiomycota</taxon>
        <taxon>Agaricomycotina</taxon>
        <taxon>Tremellomycetes</taxon>
        <taxon>Trichosporonales</taxon>
        <taxon>Trichosporonaceae</taxon>
        <taxon>Cutaneotrichosporon</taxon>
    </lineage>
</organism>
<evidence type="ECO:0000313" key="3">
    <source>
        <dbReference type="Proteomes" id="UP001222932"/>
    </source>
</evidence>
<feature type="compositionally biased region" description="Low complexity" evidence="1">
    <location>
        <begin position="109"/>
        <end position="138"/>
    </location>
</feature>
<dbReference type="AlphaFoldDB" id="A0AAD3TMA3"/>
<dbReference type="EMBL" id="BTCM01000001">
    <property type="protein sequence ID" value="GMK53463.1"/>
    <property type="molecule type" value="Genomic_DNA"/>
</dbReference>
<reference evidence="2" key="2">
    <citation type="submission" date="2023-06" db="EMBL/GenBank/DDBJ databases">
        <authorList>
            <person name="Kobayashi Y."/>
            <person name="Kayamori A."/>
            <person name="Aoki K."/>
            <person name="Shiwa Y."/>
            <person name="Fujita N."/>
            <person name="Sugita T."/>
            <person name="Iwasaki W."/>
            <person name="Tanaka N."/>
            <person name="Takashima M."/>
        </authorList>
    </citation>
    <scope>NUCLEOTIDE SEQUENCE</scope>
    <source>
        <strain evidence="2">HIS016</strain>
    </source>
</reference>
<reference evidence="2" key="1">
    <citation type="journal article" date="2023" name="BMC Genomics">
        <title>Chromosome-level genome assemblies of Cutaneotrichosporon spp. (Trichosporonales, Basidiomycota) reveal imbalanced evolution between nucleotide sequences and chromosome synteny.</title>
        <authorList>
            <person name="Kobayashi Y."/>
            <person name="Kayamori A."/>
            <person name="Aoki K."/>
            <person name="Shiwa Y."/>
            <person name="Matsutani M."/>
            <person name="Fujita N."/>
            <person name="Sugita T."/>
            <person name="Iwasaki W."/>
            <person name="Tanaka N."/>
            <person name="Takashima M."/>
        </authorList>
    </citation>
    <scope>NUCLEOTIDE SEQUENCE</scope>
    <source>
        <strain evidence="2">HIS016</strain>
    </source>
</reference>
<accession>A0AAD3TMA3</accession>
<proteinExistence type="predicted"/>
<feature type="compositionally biased region" description="Polar residues" evidence="1">
    <location>
        <begin position="38"/>
        <end position="54"/>
    </location>
</feature>
<evidence type="ECO:0000313" key="2">
    <source>
        <dbReference type="EMBL" id="GMK53463.1"/>
    </source>
</evidence>
<keyword evidence="3" id="KW-1185">Reference proteome</keyword>
<feature type="compositionally biased region" description="Low complexity" evidence="1">
    <location>
        <begin position="55"/>
        <end position="73"/>
    </location>
</feature>